<evidence type="ECO:0000256" key="5">
    <source>
        <dbReference type="ARBA" id="ARBA00023136"/>
    </source>
</evidence>
<evidence type="ECO:0000313" key="9">
    <source>
        <dbReference type="EMBL" id="KAG7374403.1"/>
    </source>
</evidence>
<feature type="transmembrane region" description="Helical" evidence="7">
    <location>
        <begin position="142"/>
        <end position="160"/>
    </location>
</feature>
<keyword evidence="3 7" id="KW-0812">Transmembrane</keyword>
<evidence type="ECO:0000256" key="1">
    <source>
        <dbReference type="ARBA" id="ARBA00004141"/>
    </source>
</evidence>
<keyword evidence="5 7" id="KW-0472">Membrane</keyword>
<feature type="transmembrane region" description="Helical" evidence="7">
    <location>
        <begin position="385"/>
        <end position="405"/>
    </location>
</feature>
<gene>
    <name evidence="9" type="ORF">IV203_013498</name>
</gene>
<dbReference type="GO" id="GO:0016020">
    <property type="term" value="C:membrane"/>
    <property type="evidence" value="ECO:0007669"/>
    <property type="project" value="UniProtKB-SubCell"/>
</dbReference>
<organism evidence="9 10">
    <name type="scientific">Nitzschia inconspicua</name>
    <dbReference type="NCBI Taxonomy" id="303405"/>
    <lineage>
        <taxon>Eukaryota</taxon>
        <taxon>Sar</taxon>
        <taxon>Stramenopiles</taxon>
        <taxon>Ochrophyta</taxon>
        <taxon>Bacillariophyta</taxon>
        <taxon>Bacillariophyceae</taxon>
        <taxon>Bacillariophycidae</taxon>
        <taxon>Bacillariales</taxon>
        <taxon>Bacillariaceae</taxon>
        <taxon>Nitzschia</taxon>
    </lineage>
</organism>
<dbReference type="GO" id="GO:0022857">
    <property type="term" value="F:transmembrane transporter activity"/>
    <property type="evidence" value="ECO:0007669"/>
    <property type="project" value="InterPro"/>
</dbReference>
<evidence type="ECO:0000259" key="8">
    <source>
        <dbReference type="PROSITE" id="PS50850"/>
    </source>
</evidence>
<protein>
    <submittedName>
        <fullName evidence="9">Major facilitator superfamily sugar transporter</fullName>
    </submittedName>
</protein>
<feature type="region of interest" description="Disordered" evidence="6">
    <location>
        <begin position="271"/>
        <end position="291"/>
    </location>
</feature>
<dbReference type="PANTHER" id="PTHR48020:SF12">
    <property type="entry name" value="PROTON MYO-INOSITOL COTRANSPORTER"/>
    <property type="match status" value="1"/>
</dbReference>
<feature type="transmembrane region" description="Helical" evidence="7">
    <location>
        <begin position="461"/>
        <end position="485"/>
    </location>
</feature>
<keyword evidence="9" id="KW-0762">Sugar transport</keyword>
<feature type="transmembrane region" description="Helical" evidence="7">
    <location>
        <begin position="172"/>
        <end position="191"/>
    </location>
</feature>
<accession>A0A9K3M6B9</accession>
<feature type="transmembrane region" description="Helical" evidence="7">
    <location>
        <begin position="12"/>
        <end position="31"/>
    </location>
</feature>
<dbReference type="InterPro" id="IPR020846">
    <property type="entry name" value="MFS_dom"/>
</dbReference>
<dbReference type="PANTHER" id="PTHR48020">
    <property type="entry name" value="PROTON MYO-INOSITOL COTRANSPORTER"/>
    <property type="match status" value="1"/>
</dbReference>
<feature type="transmembrane region" description="Helical" evidence="7">
    <location>
        <begin position="331"/>
        <end position="353"/>
    </location>
</feature>
<feature type="transmembrane region" description="Helical" evidence="7">
    <location>
        <begin position="497"/>
        <end position="517"/>
    </location>
</feature>
<name>A0A9K3M6B9_9STRA</name>
<dbReference type="InterPro" id="IPR050814">
    <property type="entry name" value="Myo-inositol_Transporter"/>
</dbReference>
<dbReference type="InterPro" id="IPR005828">
    <property type="entry name" value="MFS_sugar_transport-like"/>
</dbReference>
<dbReference type="EMBL" id="JAGRRH010000001">
    <property type="protein sequence ID" value="KAG7374403.1"/>
    <property type="molecule type" value="Genomic_DNA"/>
</dbReference>
<feature type="region of interest" description="Disordered" evidence="6">
    <location>
        <begin position="584"/>
        <end position="608"/>
    </location>
</feature>
<feature type="transmembrane region" description="Helical" evidence="7">
    <location>
        <begin position="529"/>
        <end position="547"/>
    </location>
</feature>
<evidence type="ECO:0000256" key="7">
    <source>
        <dbReference type="SAM" id="Phobius"/>
    </source>
</evidence>
<feature type="transmembrane region" description="Helical" evidence="7">
    <location>
        <begin position="51"/>
        <end position="71"/>
    </location>
</feature>
<reference evidence="9" key="2">
    <citation type="submission" date="2021-04" db="EMBL/GenBank/DDBJ databases">
        <authorList>
            <person name="Podell S."/>
        </authorList>
    </citation>
    <scope>NUCLEOTIDE SEQUENCE</scope>
    <source>
        <strain evidence="9">Hildebrandi</strain>
    </source>
</reference>
<feature type="transmembrane region" description="Helical" evidence="7">
    <location>
        <begin position="412"/>
        <end position="432"/>
    </location>
</feature>
<sequence length="608" mass="66276">MSPQTPPDEAPSWFVIQLTATASLGGCLFGYDMGAISGALPQLQHSFGLSNAQLGWVVSILFLGGGFGASIGGPICDWMGRKVTIILTDVIFMLGAAWLYFAGSYEQVLVGRFVVGIGVAVSGVADVSYLHECAPSEWRGSIVSVNEACISLGFLLAYVAGFVFNDKEKEEWRVIFGMAGILAAVQLLGMLKLPESPAWLLERGKVEEGRKAVQQINSGRRAIPSDNDTINPVLRDEKIEQPDATRIPSPVEAPNIVLSEGSIGMVLTNKNRTTTDDPLQHTYQHPKSEIYDGDSIPSLPMRRGCLPSWLRDFGSNLQSAMYILCRYRRQVYIALFLSVVQQFCGQTIVLNYAPMIFSEAAKKDSEAAAAAGENVEESDQDPPDWSTVSIGLVKFVVTALVIWRIEYVGRRTLLLAGTTLIALGLIALIIAFGGSSNHVEQEEAEMSSFWNPLTQLKTFHLALPGVLLVVTGYSISFGPLTWLLTSELFPTEIRGRALGASTIVTYCCAALVTRTFLSAQAVIGPSKVFAVYCIITAFGIIFEYLAIPDTGEKSVEQIDESLGSMYWWRFDAIALSQIDQDVTTNQRQQRPNIEMSPTPSLDSLPSII</sequence>
<evidence type="ECO:0000313" key="10">
    <source>
        <dbReference type="Proteomes" id="UP000693970"/>
    </source>
</evidence>
<dbReference type="OrthoDB" id="6339427at2759"/>
<feature type="transmembrane region" description="Helical" evidence="7">
    <location>
        <begin position="109"/>
        <end position="130"/>
    </location>
</feature>
<dbReference type="PROSITE" id="PS50850">
    <property type="entry name" value="MFS"/>
    <property type="match status" value="1"/>
</dbReference>
<reference evidence="9" key="1">
    <citation type="journal article" date="2021" name="Sci. Rep.">
        <title>Diploid genomic architecture of Nitzschia inconspicua, an elite biomass production diatom.</title>
        <authorList>
            <person name="Oliver A."/>
            <person name="Podell S."/>
            <person name="Pinowska A."/>
            <person name="Traller J.C."/>
            <person name="Smith S.R."/>
            <person name="McClure R."/>
            <person name="Beliaev A."/>
            <person name="Bohutskyi P."/>
            <person name="Hill E.A."/>
            <person name="Rabines A."/>
            <person name="Zheng H."/>
            <person name="Allen L.Z."/>
            <person name="Kuo A."/>
            <person name="Grigoriev I.V."/>
            <person name="Allen A.E."/>
            <person name="Hazlebeck D."/>
            <person name="Allen E.E."/>
        </authorList>
    </citation>
    <scope>NUCLEOTIDE SEQUENCE</scope>
    <source>
        <strain evidence="9">Hildebrandi</strain>
    </source>
</reference>
<proteinExistence type="predicted"/>
<keyword evidence="2" id="KW-0813">Transport</keyword>
<evidence type="ECO:0000256" key="2">
    <source>
        <dbReference type="ARBA" id="ARBA00022448"/>
    </source>
</evidence>
<evidence type="ECO:0000256" key="4">
    <source>
        <dbReference type="ARBA" id="ARBA00022989"/>
    </source>
</evidence>
<feature type="domain" description="Major facilitator superfamily (MFS) profile" evidence="8">
    <location>
        <begin position="18"/>
        <end position="551"/>
    </location>
</feature>
<keyword evidence="4 7" id="KW-1133">Transmembrane helix</keyword>
<comment type="subcellular location">
    <subcellularLocation>
        <location evidence="1">Membrane</location>
        <topology evidence="1">Multi-pass membrane protein</topology>
    </subcellularLocation>
</comment>
<keyword evidence="10" id="KW-1185">Reference proteome</keyword>
<feature type="transmembrane region" description="Helical" evidence="7">
    <location>
        <begin position="83"/>
        <end position="103"/>
    </location>
</feature>
<dbReference type="Proteomes" id="UP000693970">
    <property type="component" value="Unassembled WGS sequence"/>
</dbReference>
<dbReference type="AlphaFoldDB" id="A0A9K3M6B9"/>
<dbReference type="Pfam" id="PF00083">
    <property type="entry name" value="Sugar_tr"/>
    <property type="match status" value="2"/>
</dbReference>
<evidence type="ECO:0000256" key="6">
    <source>
        <dbReference type="SAM" id="MobiDB-lite"/>
    </source>
</evidence>
<evidence type="ECO:0000256" key="3">
    <source>
        <dbReference type="ARBA" id="ARBA00022692"/>
    </source>
</evidence>
<comment type="caution">
    <text evidence="9">The sequence shown here is derived from an EMBL/GenBank/DDBJ whole genome shotgun (WGS) entry which is preliminary data.</text>
</comment>